<evidence type="ECO:0000313" key="3">
    <source>
        <dbReference type="Proteomes" id="UP000658127"/>
    </source>
</evidence>
<keyword evidence="1" id="KW-1133">Transmembrane helix</keyword>
<feature type="transmembrane region" description="Helical" evidence="1">
    <location>
        <begin position="205"/>
        <end position="225"/>
    </location>
</feature>
<reference evidence="3" key="1">
    <citation type="journal article" date="2019" name="Int. J. Syst. Evol. Microbiol.">
        <title>The Global Catalogue of Microorganisms (GCM) 10K type strain sequencing project: providing services to taxonomists for standard genome sequencing and annotation.</title>
        <authorList>
            <consortium name="The Broad Institute Genomics Platform"/>
            <consortium name="The Broad Institute Genome Sequencing Center for Infectious Disease"/>
            <person name="Wu L."/>
            <person name="Ma J."/>
        </authorList>
    </citation>
    <scope>NUCLEOTIDE SEQUENCE [LARGE SCALE GENOMIC DNA]</scope>
    <source>
        <strain evidence="3">CGMCC 4.7329</strain>
    </source>
</reference>
<dbReference type="PANTHER" id="PTHR34821">
    <property type="entry name" value="INNER MEMBRANE PROTEIN YDCZ"/>
    <property type="match status" value="1"/>
</dbReference>
<proteinExistence type="predicted"/>
<evidence type="ECO:0000256" key="1">
    <source>
        <dbReference type="SAM" id="Phobius"/>
    </source>
</evidence>
<keyword evidence="3" id="KW-1185">Reference proteome</keyword>
<accession>A0ABQ2KPN4</accession>
<evidence type="ECO:0000313" key="2">
    <source>
        <dbReference type="EMBL" id="GGN88679.1"/>
    </source>
</evidence>
<dbReference type="Proteomes" id="UP000658127">
    <property type="component" value="Unassembled WGS sequence"/>
</dbReference>
<keyword evidence="1" id="KW-0812">Transmembrane</keyword>
<dbReference type="PANTHER" id="PTHR34821:SF2">
    <property type="entry name" value="INNER MEMBRANE PROTEIN YDCZ"/>
    <property type="match status" value="1"/>
</dbReference>
<feature type="transmembrane region" description="Helical" evidence="1">
    <location>
        <begin position="40"/>
        <end position="61"/>
    </location>
</feature>
<dbReference type="RefSeq" id="WP_189031959.1">
    <property type="nucleotide sequence ID" value="NZ_BMNE01000005.1"/>
</dbReference>
<protein>
    <submittedName>
        <fullName evidence="2">Membrane protein</fullName>
    </submittedName>
</protein>
<keyword evidence="1" id="KW-0472">Membrane</keyword>
<name>A0ABQ2KPN4_9NOCA</name>
<sequence length="312" mass="30445">MVGRNGLGLVFGFCIGAGVAVQGRINGALGAELGDGVAAATISFGTGLLVLLIALAASPAFRSGLASVRTAVADGTVRPWQLLGGLCGAFFVASQGLTIAAIGVTAFTVAVVAGQLLSSLVVDRLGLAPNGRTSITPWRVVAAVLGIAGVFLSAGGNSGPAPAATGVSDALLIVLPALAGIGLAWQQAVNGRVGAVGGPFPATLINFAVGLVALCLFDVYTLLTADFPAHFPTAPWLYLGGLIGVAFIALAAVTVGLIGVLLLGLTSVAGQLVAALLLDAADGRLSATAVLSCAIVLGAVVVASRATQTGGS</sequence>
<dbReference type="InterPro" id="IPR006750">
    <property type="entry name" value="YdcZ"/>
</dbReference>
<feature type="transmembrane region" description="Helical" evidence="1">
    <location>
        <begin position="135"/>
        <end position="154"/>
    </location>
</feature>
<feature type="transmembrane region" description="Helical" evidence="1">
    <location>
        <begin position="237"/>
        <end position="265"/>
    </location>
</feature>
<feature type="transmembrane region" description="Helical" evidence="1">
    <location>
        <begin position="285"/>
        <end position="303"/>
    </location>
</feature>
<dbReference type="Pfam" id="PF04657">
    <property type="entry name" value="DMT_YdcZ"/>
    <property type="match status" value="2"/>
</dbReference>
<dbReference type="EMBL" id="BMNE01000005">
    <property type="protein sequence ID" value="GGN88679.1"/>
    <property type="molecule type" value="Genomic_DNA"/>
</dbReference>
<feature type="transmembrane region" description="Helical" evidence="1">
    <location>
        <begin position="166"/>
        <end position="185"/>
    </location>
</feature>
<gene>
    <name evidence="2" type="ORF">GCM10011610_46400</name>
</gene>
<comment type="caution">
    <text evidence="2">The sequence shown here is derived from an EMBL/GenBank/DDBJ whole genome shotgun (WGS) entry which is preliminary data.</text>
</comment>
<feature type="transmembrane region" description="Helical" evidence="1">
    <location>
        <begin position="82"/>
        <end position="115"/>
    </location>
</feature>
<organism evidence="2 3">
    <name type="scientific">Nocardia rhizosphaerihabitans</name>
    <dbReference type="NCBI Taxonomy" id="1691570"/>
    <lineage>
        <taxon>Bacteria</taxon>
        <taxon>Bacillati</taxon>
        <taxon>Actinomycetota</taxon>
        <taxon>Actinomycetes</taxon>
        <taxon>Mycobacteriales</taxon>
        <taxon>Nocardiaceae</taxon>
        <taxon>Nocardia</taxon>
    </lineage>
</organism>